<evidence type="ECO:0000256" key="1">
    <source>
        <dbReference type="SAM" id="MobiDB-lite"/>
    </source>
</evidence>
<dbReference type="Proteomes" id="UP000230886">
    <property type="component" value="Unassembled WGS sequence"/>
</dbReference>
<feature type="region of interest" description="Disordered" evidence="1">
    <location>
        <begin position="1"/>
        <end position="75"/>
    </location>
</feature>
<organism evidence="2 3">
    <name type="scientific">Rhodococcus qingshengii</name>
    <dbReference type="NCBI Taxonomy" id="334542"/>
    <lineage>
        <taxon>Bacteria</taxon>
        <taxon>Bacillati</taxon>
        <taxon>Actinomycetota</taxon>
        <taxon>Actinomycetes</taxon>
        <taxon>Mycobacteriales</taxon>
        <taxon>Nocardiaceae</taxon>
        <taxon>Rhodococcus</taxon>
        <taxon>Rhodococcus erythropolis group</taxon>
    </lineage>
</organism>
<reference evidence="2 3" key="1">
    <citation type="submission" date="2017-07" db="EMBL/GenBank/DDBJ databases">
        <title>Draft sequence of Rhodococcus enclensis 23b-28.</title>
        <authorList>
            <person name="Besaury L."/>
            <person name="Sancelme M."/>
            <person name="Amato P."/>
            <person name="Lallement A."/>
            <person name="Delort A.-M."/>
        </authorList>
    </citation>
    <scope>NUCLEOTIDE SEQUENCE [LARGE SCALE GENOMIC DNA]</scope>
    <source>
        <strain evidence="2 3">23b-28</strain>
    </source>
</reference>
<evidence type="ECO:0000313" key="3">
    <source>
        <dbReference type="Proteomes" id="UP000230886"/>
    </source>
</evidence>
<dbReference type="EMBL" id="NOVD01000033">
    <property type="protein sequence ID" value="PCK24278.1"/>
    <property type="molecule type" value="Genomic_DNA"/>
</dbReference>
<name>A0A2A5J3V4_RHOSG</name>
<accession>A0A2A5J3V4</accession>
<feature type="compositionally biased region" description="Acidic residues" evidence="1">
    <location>
        <begin position="36"/>
        <end position="45"/>
    </location>
</feature>
<sequence length="75" mass="8309">MPESQKNTFHQPSNGSEQQATPDPAQKAALNQDLTELVDDLEEQVAEEHRQEGVPGNRADREQTEPIDTGDRAPD</sequence>
<comment type="caution">
    <text evidence="2">The sequence shown here is derived from an EMBL/GenBank/DDBJ whole genome shotgun (WGS) entry which is preliminary data.</text>
</comment>
<proteinExistence type="predicted"/>
<protein>
    <submittedName>
        <fullName evidence="2">Uncharacterized protein</fullName>
    </submittedName>
</protein>
<feature type="compositionally biased region" description="Basic and acidic residues" evidence="1">
    <location>
        <begin position="46"/>
        <end position="75"/>
    </location>
</feature>
<evidence type="ECO:0000313" key="2">
    <source>
        <dbReference type="EMBL" id="PCK24278.1"/>
    </source>
</evidence>
<gene>
    <name evidence="2" type="ORF">CHR55_26730</name>
</gene>
<feature type="compositionally biased region" description="Polar residues" evidence="1">
    <location>
        <begin position="1"/>
        <end position="21"/>
    </location>
</feature>
<dbReference type="RefSeq" id="WP_099698476.1">
    <property type="nucleotide sequence ID" value="NZ_JASIRM010000031.1"/>
</dbReference>
<dbReference type="AlphaFoldDB" id="A0A2A5J3V4"/>